<feature type="transmembrane region" description="Helical" evidence="1">
    <location>
        <begin position="929"/>
        <end position="953"/>
    </location>
</feature>
<dbReference type="Pfam" id="PF00873">
    <property type="entry name" value="ACR_tran"/>
    <property type="match status" value="1"/>
</dbReference>
<dbReference type="PANTHER" id="PTHR32063">
    <property type="match status" value="1"/>
</dbReference>
<reference evidence="2 3" key="1">
    <citation type="submission" date="2022-09" db="EMBL/GenBank/DDBJ databases">
        <title>New species of Phenylobacterium.</title>
        <authorList>
            <person name="Mieszkin S."/>
        </authorList>
    </citation>
    <scope>NUCLEOTIDE SEQUENCE [LARGE SCALE GENOMIC DNA]</scope>
    <source>
        <strain evidence="2 3">HK31-G</strain>
    </source>
</reference>
<dbReference type="Gene3D" id="3.30.70.1320">
    <property type="entry name" value="Multidrug efflux transporter AcrB pore domain like"/>
    <property type="match status" value="1"/>
</dbReference>
<keyword evidence="1" id="KW-0812">Transmembrane</keyword>
<dbReference type="Gene3D" id="1.20.1640.10">
    <property type="entry name" value="Multidrug efflux transporter AcrB transmembrane domain"/>
    <property type="match status" value="2"/>
</dbReference>
<gene>
    <name evidence="2" type="ORF">OCL97_22035</name>
</gene>
<feature type="transmembrane region" description="Helical" evidence="1">
    <location>
        <begin position="477"/>
        <end position="499"/>
    </location>
</feature>
<dbReference type="Proteomes" id="UP001598130">
    <property type="component" value="Unassembled WGS sequence"/>
</dbReference>
<dbReference type="EMBL" id="JAOTJD010000072">
    <property type="protein sequence ID" value="MFD3266628.1"/>
    <property type="molecule type" value="Genomic_DNA"/>
</dbReference>
<dbReference type="InterPro" id="IPR001036">
    <property type="entry name" value="Acrflvin-R"/>
</dbReference>
<keyword evidence="1" id="KW-0472">Membrane</keyword>
<feature type="transmembrane region" description="Helical" evidence="1">
    <location>
        <begin position="1026"/>
        <end position="1050"/>
    </location>
</feature>
<feature type="transmembrane region" description="Helical" evidence="1">
    <location>
        <begin position="903"/>
        <end position="922"/>
    </location>
</feature>
<keyword evidence="3" id="KW-1185">Reference proteome</keyword>
<dbReference type="Gene3D" id="3.30.2090.10">
    <property type="entry name" value="Multidrug efflux transporter AcrB TolC docking domain, DN and DC subdomains"/>
    <property type="match status" value="2"/>
</dbReference>
<dbReference type="Gene3D" id="3.30.70.1430">
    <property type="entry name" value="Multidrug efflux transporter AcrB pore domain"/>
    <property type="match status" value="2"/>
</dbReference>
<feature type="transmembrane region" description="Helical" evidence="1">
    <location>
        <begin position="542"/>
        <end position="564"/>
    </location>
</feature>
<dbReference type="PRINTS" id="PR00702">
    <property type="entry name" value="ACRIFLAVINRP"/>
</dbReference>
<feature type="transmembrane region" description="Helical" evidence="1">
    <location>
        <begin position="346"/>
        <end position="365"/>
    </location>
</feature>
<comment type="caution">
    <text evidence="2">The sequence shown here is derived from an EMBL/GenBank/DDBJ whole genome shotgun (WGS) entry which is preliminary data.</text>
</comment>
<dbReference type="PANTHER" id="PTHR32063:SF16">
    <property type="entry name" value="CATION EFFLUX SYSTEM (ACRB_ACRD_ACRF FAMILY)"/>
    <property type="match status" value="1"/>
</dbReference>
<dbReference type="InterPro" id="IPR027463">
    <property type="entry name" value="AcrB_DN_DC_subdom"/>
</dbReference>
<evidence type="ECO:0000313" key="3">
    <source>
        <dbReference type="Proteomes" id="UP001598130"/>
    </source>
</evidence>
<protein>
    <submittedName>
        <fullName evidence="2">Efflux RND transporter permease subunit</fullName>
    </submittedName>
</protein>
<feature type="transmembrane region" description="Helical" evidence="1">
    <location>
        <begin position="20"/>
        <end position="37"/>
    </location>
</feature>
<feature type="transmembrane region" description="Helical" evidence="1">
    <location>
        <begin position="370"/>
        <end position="388"/>
    </location>
</feature>
<feature type="transmembrane region" description="Helical" evidence="1">
    <location>
        <begin position="1001"/>
        <end position="1020"/>
    </location>
</feature>
<accession>A0ABW6CWD0</accession>
<sequence>MPPPLGFSGRLARFFIDSKLTPLLIIASLALGLYAVIATPKEEEPTIKSPAADVFIAYPGATSQEVDQRIARPTAALIREIPTVKHVVSAAEPDSAMLSVEFRDGVDRETALTQLYDRLASNTDQMPSGAQPPLVKTRGIEDVPVLTLTLWDGQDDGYALRRLAAEVAVSLEDIPQVSGATVIGGSSREIQVRLDPTRLGARGLSPSQVVRAIQGANLRRPAGSIQGATVLRVEVGGFLKTPDDVAGLVVATGAAGPVYLRDIATVVDGAPERSNYIFQGGRDAGGQDRAAVTIAVTKVRGANAATLNAQVLKRIASLRGPLIPSDVHVETTRDAGKTATERVSDLLLHMLLATGIVVVLVAVALGWREALIVAVVIPVTLALVPLVYNLTGFTLNRITLAAMIFAIGILVDDAIVIIENIHRRFESGGERSVQAALVAVNEVGNPTILATLTVIAALLPAAFVTGMVGQYLRPLPIGASIAMLYSLVVALTVTPYLAYRMLRGKHLARPDSHGAKPTWGAGLGAWYQKGVGSFLDRPKRRWLLYAGVVAALIAAVGLAAVGGARVKLLPNTDVDEMAVIIDLPAGASLETTAQAASDVTAYLRTVAEVKGFQTYVGVAGPATFQGLARHYTLRSGSHQAEIQIQLVAASERKRRSHDLAQDVRPELRRALTPYGATFTVAEAPPGPPVQATLVAEVYGPDAAGRLDLARQVRQAFAHTAGVADVDWSARPGAPRVRIEVDPQKAALHGVTTEEVAQTVGAEVAGERAAQARLPDEREPVPVTVRLALSDRSRIEDLASLSVTNAAGKSVPLSDVARLERDQTEAAIYRKDLLPVIFVTGETVGSRMAPLYAALDLNSRIRRLVTLDGVHPRIAWTGAPADTARYVVAWAGEWTTTYELFRDLGVAFLGALVIIYLLLVGWFRSFLVPLVIMTPIPLTLIGVLPAHALVGMFLSGTGMIGLIALAGILVRNSILLIDFANARVEAGASLRDAVLEAGAVRARPILLTAATVILGDGVLLFDPLLEGLGLTLMSGALIATLLTLLLVPVLYHHLLSASARGAAWLQAVRADRRE</sequence>
<dbReference type="Gene3D" id="3.30.70.1440">
    <property type="entry name" value="Multidrug efflux transporter AcrB pore domain"/>
    <property type="match status" value="1"/>
</dbReference>
<dbReference type="SUPFAM" id="SSF82866">
    <property type="entry name" value="Multidrug efflux transporter AcrB transmembrane domain"/>
    <property type="match status" value="2"/>
</dbReference>
<keyword evidence="1" id="KW-1133">Transmembrane helix</keyword>
<dbReference type="SUPFAM" id="SSF82714">
    <property type="entry name" value="Multidrug efflux transporter AcrB TolC docking domain, DN and DC subdomains"/>
    <property type="match status" value="2"/>
</dbReference>
<organism evidence="2 3">
    <name type="scientific">Phenylobacterium ferrooxidans</name>
    <dbReference type="NCBI Taxonomy" id="2982689"/>
    <lineage>
        <taxon>Bacteria</taxon>
        <taxon>Pseudomonadati</taxon>
        <taxon>Pseudomonadota</taxon>
        <taxon>Alphaproteobacteria</taxon>
        <taxon>Caulobacterales</taxon>
        <taxon>Caulobacteraceae</taxon>
        <taxon>Phenylobacterium</taxon>
    </lineage>
</organism>
<feature type="transmembrane region" description="Helical" evidence="1">
    <location>
        <begin position="448"/>
        <end position="471"/>
    </location>
</feature>
<dbReference type="SUPFAM" id="SSF82693">
    <property type="entry name" value="Multidrug efflux transporter AcrB pore domain, PN1, PN2, PC1 and PC2 subdomains"/>
    <property type="match status" value="3"/>
</dbReference>
<name>A0ABW6CWD0_9CAUL</name>
<proteinExistence type="predicted"/>
<evidence type="ECO:0000313" key="2">
    <source>
        <dbReference type="EMBL" id="MFD3266628.1"/>
    </source>
</evidence>
<evidence type="ECO:0000256" key="1">
    <source>
        <dbReference type="SAM" id="Phobius"/>
    </source>
</evidence>
<dbReference type="RefSeq" id="WP_377371861.1">
    <property type="nucleotide sequence ID" value="NZ_JAOTJD010000072.1"/>
</dbReference>